<evidence type="ECO:0000256" key="1">
    <source>
        <dbReference type="ARBA" id="ARBA00001971"/>
    </source>
</evidence>
<keyword evidence="7" id="KW-0503">Monooxygenase</keyword>
<evidence type="ECO:0000313" key="9">
    <source>
        <dbReference type="EMBL" id="CEK72248.1"/>
    </source>
</evidence>
<keyword evidence="5" id="KW-0560">Oxidoreductase</keyword>
<evidence type="ECO:0000256" key="4">
    <source>
        <dbReference type="ARBA" id="ARBA00022723"/>
    </source>
</evidence>
<dbReference type="GO" id="GO:0020037">
    <property type="term" value="F:heme binding"/>
    <property type="evidence" value="ECO:0007669"/>
    <property type="project" value="InterPro"/>
</dbReference>
<dbReference type="GO" id="GO:0016705">
    <property type="term" value="F:oxidoreductase activity, acting on paired donors, with incorporation or reduction of molecular oxygen"/>
    <property type="evidence" value="ECO:0007669"/>
    <property type="project" value="InterPro"/>
</dbReference>
<evidence type="ECO:0000256" key="8">
    <source>
        <dbReference type="SAM" id="Phobius"/>
    </source>
</evidence>
<feature type="transmembrane region" description="Helical" evidence="8">
    <location>
        <begin position="12"/>
        <end position="33"/>
    </location>
</feature>
<sequence>MSAVETWSLLDTFSHISLHLFLATISVIIYFIYAQFYNDDNWEKYGVKQGSMGITDFRSGCIKLIEQHGDTVGIKRSKMQLVTRDLEVLKNVMVKDFNNFVDRVGVLNTNSLISKGVFFLEGDDWRRVRHVLSPSFSSGKLKNTSKTIDETAAKLASVLEDFAKAGKLVPIKHSTGQYTSEIIAKTAFGLETKCLGGEDDEFTSYCKNLFKSRSKFMNKFMLIFFRFPWLYKFLVKTTRKSTPPLLIKYQRL</sequence>
<keyword evidence="3" id="KW-0349">Heme</keyword>
<dbReference type="InterPro" id="IPR002402">
    <property type="entry name" value="Cyt_P450_E_grp-II"/>
</dbReference>
<evidence type="ECO:0000256" key="6">
    <source>
        <dbReference type="ARBA" id="ARBA00023004"/>
    </source>
</evidence>
<dbReference type="PRINTS" id="PR00464">
    <property type="entry name" value="EP450II"/>
</dbReference>
<keyword evidence="8" id="KW-1133">Transmembrane helix</keyword>
<dbReference type="Pfam" id="PF00067">
    <property type="entry name" value="p450"/>
    <property type="match status" value="1"/>
</dbReference>
<evidence type="ECO:0000256" key="5">
    <source>
        <dbReference type="ARBA" id="ARBA00023002"/>
    </source>
</evidence>
<organism evidence="9">
    <name type="scientific">Arion vulgaris</name>
    <dbReference type="NCBI Taxonomy" id="1028688"/>
    <lineage>
        <taxon>Eukaryota</taxon>
        <taxon>Metazoa</taxon>
        <taxon>Spiralia</taxon>
        <taxon>Lophotrochozoa</taxon>
        <taxon>Mollusca</taxon>
        <taxon>Gastropoda</taxon>
        <taxon>Heterobranchia</taxon>
        <taxon>Euthyneura</taxon>
        <taxon>Panpulmonata</taxon>
        <taxon>Eupulmonata</taxon>
        <taxon>Stylommatophora</taxon>
        <taxon>Helicina</taxon>
        <taxon>Arionoidea</taxon>
        <taxon>Arionidae</taxon>
        <taxon>Arion</taxon>
    </lineage>
</organism>
<evidence type="ECO:0008006" key="10">
    <source>
        <dbReference type="Google" id="ProtNLM"/>
    </source>
</evidence>
<dbReference type="SUPFAM" id="SSF48264">
    <property type="entry name" value="Cytochrome P450"/>
    <property type="match status" value="1"/>
</dbReference>
<dbReference type="PANTHER" id="PTHR24292">
    <property type="entry name" value="CYTOCHROME P450"/>
    <property type="match status" value="1"/>
</dbReference>
<dbReference type="Gene3D" id="1.10.630.10">
    <property type="entry name" value="Cytochrome P450"/>
    <property type="match status" value="1"/>
</dbReference>
<keyword evidence="8" id="KW-0472">Membrane</keyword>
<gene>
    <name evidence="9" type="primary">ORF81630</name>
</gene>
<dbReference type="GO" id="GO:0005506">
    <property type="term" value="F:iron ion binding"/>
    <property type="evidence" value="ECO:0007669"/>
    <property type="project" value="InterPro"/>
</dbReference>
<keyword evidence="6" id="KW-0408">Iron</keyword>
<comment type="cofactor">
    <cofactor evidence="1">
        <name>heme</name>
        <dbReference type="ChEBI" id="CHEBI:30413"/>
    </cofactor>
</comment>
<protein>
    <recommendedName>
        <fullName evidence="10">Cytochrome P450</fullName>
    </recommendedName>
</protein>
<reference evidence="9" key="1">
    <citation type="submission" date="2014-12" db="EMBL/GenBank/DDBJ databases">
        <title>Insight into the proteome of Arion vulgaris.</title>
        <authorList>
            <person name="Aradska J."/>
            <person name="Bulat T."/>
            <person name="Smidak R."/>
            <person name="Sarate P."/>
            <person name="Gangsoo J."/>
            <person name="Sialana F."/>
            <person name="Bilban M."/>
            <person name="Lubec G."/>
        </authorList>
    </citation>
    <scope>NUCLEOTIDE SEQUENCE</scope>
    <source>
        <tissue evidence="9">Skin</tissue>
    </source>
</reference>
<keyword evidence="8" id="KW-0812">Transmembrane</keyword>
<evidence type="ECO:0000256" key="7">
    <source>
        <dbReference type="ARBA" id="ARBA00023033"/>
    </source>
</evidence>
<comment type="similarity">
    <text evidence="2">Belongs to the cytochrome P450 family.</text>
</comment>
<dbReference type="InterPro" id="IPR001128">
    <property type="entry name" value="Cyt_P450"/>
</dbReference>
<name>A0A0B6ZUH4_9EUPU</name>
<dbReference type="PANTHER" id="PTHR24292:SF54">
    <property type="entry name" value="CYP9F3-RELATED"/>
    <property type="match status" value="1"/>
</dbReference>
<dbReference type="AlphaFoldDB" id="A0A0B6ZUH4"/>
<accession>A0A0B6ZUH4</accession>
<keyword evidence="4" id="KW-0479">Metal-binding</keyword>
<evidence type="ECO:0000256" key="3">
    <source>
        <dbReference type="ARBA" id="ARBA00022617"/>
    </source>
</evidence>
<dbReference type="InterPro" id="IPR036396">
    <property type="entry name" value="Cyt_P450_sf"/>
</dbReference>
<dbReference type="GO" id="GO:0004497">
    <property type="term" value="F:monooxygenase activity"/>
    <property type="evidence" value="ECO:0007669"/>
    <property type="project" value="UniProtKB-KW"/>
</dbReference>
<evidence type="ECO:0000256" key="2">
    <source>
        <dbReference type="ARBA" id="ARBA00010617"/>
    </source>
</evidence>
<proteinExistence type="inferred from homology"/>
<dbReference type="EMBL" id="HACG01025383">
    <property type="protein sequence ID" value="CEK72248.1"/>
    <property type="molecule type" value="Transcribed_RNA"/>
</dbReference>
<dbReference type="InterPro" id="IPR050476">
    <property type="entry name" value="Insect_CytP450_Detox"/>
</dbReference>